<protein>
    <submittedName>
        <fullName evidence="1">Uncharacterized protein</fullName>
    </submittedName>
</protein>
<reference evidence="1" key="1">
    <citation type="submission" date="2016-02" db="EMBL/GenBank/DDBJ databases">
        <authorList>
            <person name="Zhao X."/>
        </authorList>
    </citation>
    <scope>NUCLEOTIDE SEQUENCE [LARGE SCALE GENOMIC DNA]</scope>
</reference>
<proteinExistence type="predicted"/>
<gene>
    <name evidence="1" type="ORF">ADP65_00045</name>
</gene>
<dbReference type="RefSeq" id="YP_009208697.1">
    <property type="nucleotide sequence ID" value="NC_028908.2"/>
</dbReference>
<evidence type="ECO:0000313" key="1">
    <source>
        <dbReference type="EMBL" id="ALA45514.1"/>
    </source>
</evidence>
<dbReference type="Proteomes" id="UP000203117">
    <property type="component" value="Segment"/>
</dbReference>
<name>A0A0K2FI21_9CAUD</name>
<organism evidence="1 2">
    <name type="scientific">Achromobacter phage phiAxp-3</name>
    <dbReference type="NCBI Taxonomy" id="1664247"/>
    <lineage>
        <taxon>Viruses</taxon>
        <taxon>Duplodnaviria</taxon>
        <taxon>Heunggongvirae</taxon>
        <taxon>Uroviricota</taxon>
        <taxon>Caudoviricetes</taxon>
        <taxon>Schitoviridae</taxon>
        <taxon>Rothmandenesvirinae</taxon>
        <taxon>Dongdastvirus</taxon>
        <taxon>Dongdastvirus Axp3</taxon>
    </lineage>
</organism>
<dbReference type="GeneID" id="26648375"/>
<accession>A0A0K2FI21</accession>
<evidence type="ECO:0000313" key="2">
    <source>
        <dbReference type="Proteomes" id="UP000203117"/>
    </source>
</evidence>
<keyword evidence="2" id="KW-1185">Reference proteome</keyword>
<dbReference type="KEGG" id="vg:26648375"/>
<sequence>MKEQTNTPVKKHHWLFAAQMVFVKVDESGQPTGDGAALLLNGMLLTDEKQIKHRDLARAQMQAVANLNERFKGERIQIVDCVFTSGFSHLGYMTQEEYAVAPEGQVLVKTEVDVAPKKSHLSVVPKEGDPVSGD</sequence>
<dbReference type="OrthoDB" id="16916at10239"/>
<dbReference type="EMBL" id="KT321317">
    <property type="protein sequence ID" value="ALA45514.1"/>
    <property type="molecule type" value="Genomic_DNA"/>
</dbReference>